<protein>
    <submittedName>
        <fullName evidence="2">Uncharacterized protein</fullName>
    </submittedName>
</protein>
<dbReference type="Gene3D" id="3.30.559.10">
    <property type="entry name" value="Chloramphenicol acetyltransferase-like domain"/>
    <property type="match status" value="2"/>
</dbReference>
<comment type="similarity">
    <text evidence="1">Belongs to the plant acyltransferase family.</text>
</comment>
<dbReference type="InterPro" id="IPR050317">
    <property type="entry name" value="Plant_Fungal_Acyltransferase"/>
</dbReference>
<dbReference type="PANTHER" id="PTHR31642:SF259">
    <property type="entry name" value="PROTEIN ECERIFERUM 2"/>
    <property type="match status" value="1"/>
</dbReference>
<reference evidence="3" key="1">
    <citation type="journal article" date="2019" name="Gigascience">
        <title>De novo genome assembly of the endangered Acer yangbiense, a plant species with extremely small populations endemic to Yunnan Province, China.</title>
        <authorList>
            <person name="Yang J."/>
            <person name="Wariss H.M."/>
            <person name="Tao L."/>
            <person name="Zhang R."/>
            <person name="Yun Q."/>
            <person name="Hollingsworth P."/>
            <person name="Dao Z."/>
            <person name="Luo G."/>
            <person name="Guo H."/>
            <person name="Ma Y."/>
            <person name="Sun W."/>
        </authorList>
    </citation>
    <scope>NUCLEOTIDE SEQUENCE [LARGE SCALE GENOMIC DNA]</scope>
    <source>
        <strain evidence="3">cv. Malutang</strain>
    </source>
</reference>
<evidence type="ECO:0000256" key="1">
    <source>
        <dbReference type="ARBA" id="ARBA00009861"/>
    </source>
</evidence>
<gene>
    <name evidence="2" type="ORF">EZV62_021834</name>
</gene>
<evidence type="ECO:0000313" key="2">
    <source>
        <dbReference type="EMBL" id="TXG52665.1"/>
    </source>
</evidence>
<name>A0A5C7H7X2_9ROSI</name>
<dbReference type="Proteomes" id="UP000323000">
    <property type="component" value="Chromosome 10"/>
</dbReference>
<dbReference type="GO" id="GO:0016747">
    <property type="term" value="F:acyltransferase activity, transferring groups other than amino-acyl groups"/>
    <property type="evidence" value="ECO:0007669"/>
    <property type="project" value="TreeGrafter"/>
</dbReference>
<keyword evidence="3" id="KW-1185">Reference proteome</keyword>
<sequence>MVFSSSNPVSGLKLSSVVPAKPTGNKDHQLSNMDLALKLHYIKAVYFFDAKAAQGLCIYDLKEPMFQLLELYYTASGRIRRSDDDGGRPFIKCNDGGVRIVEAFCDMTVDEWLAVKEDSRDDCLVYNQVLGPDLAFSPLVYVQFTCFKSGGMSLGLNWAHVLGDPFLATTFLKMWAQMISAHVPLSLPSISLHVPNPNNNSNSKSSANSSPVVKTLDPVGDHWRIPGDCRIESHTFHVTAKQLDLIKSKIHNPITAVDFYDFEVLSALIWKSLLKIRDDSGLRAVTICTYDSGDRENEILTNAVVISTVEADFIQRKSEVSELAALIADKRTEANSLVEDIFEKDGSGLDVVVYGSNLTFVNMEGADVYGLKLRGEKPVFVNYAISGVGDEGVVLVLRGPEEDGGCARTVTAVLPEKQLSELKIELEDGWGLV</sequence>
<proteinExistence type="inferred from homology"/>
<dbReference type="AlphaFoldDB" id="A0A5C7H7X2"/>
<comment type="caution">
    <text evidence="2">The sequence shown here is derived from an EMBL/GenBank/DDBJ whole genome shotgun (WGS) entry which is preliminary data.</text>
</comment>
<dbReference type="OrthoDB" id="1862401at2759"/>
<dbReference type="InterPro" id="IPR023213">
    <property type="entry name" value="CAT-like_dom_sf"/>
</dbReference>
<dbReference type="EMBL" id="VAHF01000010">
    <property type="protein sequence ID" value="TXG52665.1"/>
    <property type="molecule type" value="Genomic_DNA"/>
</dbReference>
<accession>A0A5C7H7X2</accession>
<dbReference type="Pfam" id="PF02458">
    <property type="entry name" value="Transferase"/>
    <property type="match status" value="1"/>
</dbReference>
<evidence type="ECO:0000313" key="3">
    <source>
        <dbReference type="Proteomes" id="UP000323000"/>
    </source>
</evidence>
<dbReference type="PANTHER" id="PTHR31642">
    <property type="entry name" value="TRICHOTHECENE 3-O-ACETYLTRANSFERASE"/>
    <property type="match status" value="1"/>
</dbReference>
<organism evidence="2 3">
    <name type="scientific">Acer yangbiense</name>
    <dbReference type="NCBI Taxonomy" id="1000413"/>
    <lineage>
        <taxon>Eukaryota</taxon>
        <taxon>Viridiplantae</taxon>
        <taxon>Streptophyta</taxon>
        <taxon>Embryophyta</taxon>
        <taxon>Tracheophyta</taxon>
        <taxon>Spermatophyta</taxon>
        <taxon>Magnoliopsida</taxon>
        <taxon>eudicotyledons</taxon>
        <taxon>Gunneridae</taxon>
        <taxon>Pentapetalae</taxon>
        <taxon>rosids</taxon>
        <taxon>malvids</taxon>
        <taxon>Sapindales</taxon>
        <taxon>Sapindaceae</taxon>
        <taxon>Hippocastanoideae</taxon>
        <taxon>Acereae</taxon>
        <taxon>Acer</taxon>
    </lineage>
</organism>